<dbReference type="OrthoDB" id="10401114at2759"/>
<reference evidence="1" key="1">
    <citation type="submission" date="2021-03" db="EMBL/GenBank/DDBJ databases">
        <authorList>
            <person name="Tagirdzhanova G."/>
        </authorList>
    </citation>
    <scope>NUCLEOTIDE SEQUENCE</scope>
</reference>
<proteinExistence type="predicted"/>
<keyword evidence="2" id="KW-1185">Reference proteome</keyword>
<evidence type="ECO:0000313" key="2">
    <source>
        <dbReference type="Proteomes" id="UP000664534"/>
    </source>
</evidence>
<protein>
    <submittedName>
        <fullName evidence="1">Uncharacterized protein</fullName>
    </submittedName>
</protein>
<dbReference type="Proteomes" id="UP000664534">
    <property type="component" value="Unassembled WGS sequence"/>
</dbReference>
<evidence type="ECO:0000313" key="1">
    <source>
        <dbReference type="EMBL" id="CAF9935299.1"/>
    </source>
</evidence>
<dbReference type="EMBL" id="CAJPDT010000082">
    <property type="protein sequence ID" value="CAF9935299.1"/>
    <property type="molecule type" value="Genomic_DNA"/>
</dbReference>
<comment type="caution">
    <text evidence="1">The sequence shown here is derived from an EMBL/GenBank/DDBJ whole genome shotgun (WGS) entry which is preliminary data.</text>
</comment>
<dbReference type="AlphaFoldDB" id="A0A8H3G2C1"/>
<accession>A0A8H3G2C1</accession>
<name>A0A8H3G2C1_9LECA</name>
<organism evidence="1 2">
    <name type="scientific">Imshaugia aleurites</name>
    <dbReference type="NCBI Taxonomy" id="172621"/>
    <lineage>
        <taxon>Eukaryota</taxon>
        <taxon>Fungi</taxon>
        <taxon>Dikarya</taxon>
        <taxon>Ascomycota</taxon>
        <taxon>Pezizomycotina</taxon>
        <taxon>Lecanoromycetes</taxon>
        <taxon>OSLEUM clade</taxon>
        <taxon>Lecanoromycetidae</taxon>
        <taxon>Lecanorales</taxon>
        <taxon>Lecanorineae</taxon>
        <taxon>Parmeliaceae</taxon>
        <taxon>Imshaugia</taxon>
    </lineage>
</organism>
<sequence length="135" mass="15288">MSGCVASRPNRTRPITKVKSLAIRTILWLRARLTEILSWLKTHLPSRPVRTYPTLSEPGPHIPVEVPPPAKYLCEDQIDRYDWAYAEMSLPKSERMRRQSAPERPTLRCAGNIWPEDAGYTGGSVGLDGDPFLFL</sequence>
<gene>
    <name evidence="1" type="ORF">IMSHALPRED_010177</name>
</gene>